<dbReference type="SUPFAM" id="SSF51316">
    <property type="entry name" value="Mss4-like"/>
    <property type="match status" value="1"/>
</dbReference>
<gene>
    <name evidence="1" type="ORF">EA58_00690</name>
</gene>
<dbReference type="Gene3D" id="3.90.1590.10">
    <property type="entry name" value="glutathione-dependent formaldehyde- activating enzyme (gfa)"/>
    <property type="match status" value="1"/>
</dbReference>
<dbReference type="EMBL" id="JMIB01000002">
    <property type="protein sequence ID" value="KDM93416.1"/>
    <property type="molecule type" value="Genomic_DNA"/>
</dbReference>
<keyword evidence="2" id="KW-1185">Reference proteome</keyword>
<dbReference type="AlphaFoldDB" id="A0A066RWC2"/>
<comment type="caution">
    <text evidence="1">The sequence shown here is derived from an EMBL/GenBank/DDBJ whole genome shotgun (WGS) entry which is preliminary data.</text>
</comment>
<dbReference type="InterPro" id="IPR011057">
    <property type="entry name" value="Mss4-like_sf"/>
</dbReference>
<dbReference type="Proteomes" id="UP000027192">
    <property type="component" value="Unassembled WGS sequence"/>
</dbReference>
<reference evidence="1 2" key="1">
    <citation type="submission" date="2014-04" db="EMBL/GenBank/DDBJ databases">
        <title>Draft genome sequence of Photobacterium halotolerans S2753: a solonamide, ngercheumicin and holomycin producer.</title>
        <authorList>
            <person name="Machado H.R."/>
            <person name="Gram L."/>
        </authorList>
    </citation>
    <scope>NUCLEOTIDE SEQUENCE [LARGE SCALE GENOMIC DNA]</scope>
    <source>
        <strain evidence="1 2">S2753</strain>
    </source>
</reference>
<accession>A0A066RWC2</accession>
<organism evidence="1 2">
    <name type="scientific">Photobacterium galatheae</name>
    <dbReference type="NCBI Taxonomy" id="1654360"/>
    <lineage>
        <taxon>Bacteria</taxon>
        <taxon>Pseudomonadati</taxon>
        <taxon>Pseudomonadota</taxon>
        <taxon>Gammaproteobacteria</taxon>
        <taxon>Vibrionales</taxon>
        <taxon>Vibrionaceae</taxon>
        <taxon>Photobacterium</taxon>
    </lineage>
</organism>
<dbReference type="RefSeq" id="WP_036747699.1">
    <property type="nucleotide sequence ID" value="NZ_JAGSGC010000001.1"/>
</dbReference>
<dbReference type="InterPro" id="IPR046149">
    <property type="entry name" value="DUF6151"/>
</dbReference>
<proteinExistence type="predicted"/>
<name>A0A066RWC2_9GAMM</name>
<protein>
    <recommendedName>
        <fullName evidence="3">CENP-V/GFA domain-containing protein</fullName>
    </recommendedName>
</protein>
<dbReference type="STRING" id="1654360.EA58_00690"/>
<evidence type="ECO:0000313" key="2">
    <source>
        <dbReference type="Proteomes" id="UP000027192"/>
    </source>
</evidence>
<evidence type="ECO:0008006" key="3">
    <source>
        <dbReference type="Google" id="ProtNLM"/>
    </source>
</evidence>
<evidence type="ECO:0000313" key="1">
    <source>
        <dbReference type="EMBL" id="KDM93416.1"/>
    </source>
</evidence>
<dbReference type="OrthoDB" id="5500342at2"/>
<sequence length="190" mass="21094">MATIHLACECGKVQGTAQVPAPSSGNRVVCYCKDCQAFAEQLQPARILTAHRGTAIFQVSPSSVQWTKGAEQIRCLRLTPKGLYRWYAGCCQTPLANTLKPGFPFVGLIETAIVPEDRTEAHLGPIRAHAYPQHADPVLPEEILRTNRVWPMMIRIMLKILGWKLTGKGHPNPFFSRDGQPKVQPEIVNK</sequence>
<dbReference type="Pfam" id="PF19648">
    <property type="entry name" value="DUF6151"/>
    <property type="match status" value="1"/>
</dbReference>